<evidence type="ECO:0000256" key="4">
    <source>
        <dbReference type="ARBA" id="ARBA00023004"/>
    </source>
</evidence>
<dbReference type="Proteomes" id="UP000236173">
    <property type="component" value="Unassembled WGS sequence"/>
</dbReference>
<dbReference type="InterPro" id="IPR019546">
    <property type="entry name" value="TAT_signal_bac_arc"/>
</dbReference>
<feature type="domain" description="2Fe-2S ferredoxin-type" evidence="6">
    <location>
        <begin position="55"/>
        <end position="131"/>
    </location>
</feature>
<dbReference type="Pfam" id="PF00111">
    <property type="entry name" value="Fer2"/>
    <property type="match status" value="1"/>
</dbReference>
<dbReference type="InterPro" id="IPR006311">
    <property type="entry name" value="TAT_signal"/>
</dbReference>
<dbReference type="GO" id="GO:0051537">
    <property type="term" value="F:2 iron, 2 sulfur cluster binding"/>
    <property type="evidence" value="ECO:0007669"/>
    <property type="project" value="UniProtKB-KW"/>
</dbReference>
<evidence type="ECO:0000256" key="1">
    <source>
        <dbReference type="ARBA" id="ARBA00022714"/>
    </source>
</evidence>
<evidence type="ECO:0000259" key="6">
    <source>
        <dbReference type="PROSITE" id="PS51085"/>
    </source>
</evidence>
<keyword evidence="3" id="KW-0560">Oxidoreductase</keyword>
<dbReference type="InterPro" id="IPR001041">
    <property type="entry name" value="2Fe-2S_ferredoxin-type"/>
</dbReference>
<evidence type="ECO:0000256" key="3">
    <source>
        <dbReference type="ARBA" id="ARBA00023002"/>
    </source>
</evidence>
<evidence type="ECO:0000256" key="5">
    <source>
        <dbReference type="ARBA" id="ARBA00023014"/>
    </source>
</evidence>
<dbReference type="PANTHER" id="PTHR44379:SF5">
    <property type="entry name" value="OXIDOREDUCTASE WITH IRON-SULFUR SUBUNIT"/>
    <property type="match status" value="1"/>
</dbReference>
<dbReference type="NCBIfam" id="TIGR01409">
    <property type="entry name" value="TAT_signal_seq"/>
    <property type="match status" value="1"/>
</dbReference>
<keyword evidence="1" id="KW-0001">2Fe-2S</keyword>
<gene>
    <name evidence="7" type="primary">yagT</name>
    <name evidence="7" type="ORF">HRbin17_02515</name>
</gene>
<dbReference type="FunFam" id="3.10.20.30:FF:000020">
    <property type="entry name" value="Xanthine dehydrogenase iron-sulfur subunit"/>
    <property type="match status" value="1"/>
</dbReference>
<dbReference type="SUPFAM" id="SSF54292">
    <property type="entry name" value="2Fe-2S ferredoxin-like"/>
    <property type="match status" value="1"/>
</dbReference>
<evidence type="ECO:0000256" key="2">
    <source>
        <dbReference type="ARBA" id="ARBA00022723"/>
    </source>
</evidence>
<dbReference type="Gene3D" id="1.10.150.120">
    <property type="entry name" value="[2Fe-2S]-binding domain"/>
    <property type="match status" value="1"/>
</dbReference>
<dbReference type="InterPro" id="IPR012675">
    <property type="entry name" value="Beta-grasp_dom_sf"/>
</dbReference>
<dbReference type="SUPFAM" id="SSF47741">
    <property type="entry name" value="CO dehydrogenase ISP C-domain like"/>
    <property type="match status" value="1"/>
</dbReference>
<dbReference type="InterPro" id="IPR036884">
    <property type="entry name" value="2Fe-2S-bd_dom_sf"/>
</dbReference>
<evidence type="ECO:0000313" key="7">
    <source>
        <dbReference type="EMBL" id="GBC99982.1"/>
    </source>
</evidence>
<dbReference type="InterPro" id="IPR006058">
    <property type="entry name" value="2Fe2S_fd_BS"/>
</dbReference>
<dbReference type="GO" id="GO:0046872">
    <property type="term" value="F:metal ion binding"/>
    <property type="evidence" value="ECO:0007669"/>
    <property type="project" value="UniProtKB-KW"/>
</dbReference>
<keyword evidence="2" id="KW-0479">Metal-binding</keyword>
<dbReference type="InterPro" id="IPR036010">
    <property type="entry name" value="2Fe-2S_ferredoxin-like_sf"/>
</dbReference>
<organism evidence="7 8">
    <name type="scientific">Candidatus Fervidibacter japonicus</name>
    <dbReference type="NCBI Taxonomy" id="2035412"/>
    <lineage>
        <taxon>Bacteria</taxon>
        <taxon>Candidatus Fervidibacterota</taxon>
        <taxon>Candidatus Fervidibacter</taxon>
    </lineage>
</organism>
<dbReference type="PROSITE" id="PS51085">
    <property type="entry name" value="2FE2S_FER_2"/>
    <property type="match status" value="1"/>
</dbReference>
<dbReference type="CDD" id="cd00207">
    <property type="entry name" value="fer2"/>
    <property type="match status" value="1"/>
</dbReference>
<reference evidence="8" key="1">
    <citation type="submission" date="2017-09" db="EMBL/GenBank/DDBJ databases">
        <title>Metaegenomics of thermophilic ammonia-oxidizing enrichment culture.</title>
        <authorList>
            <person name="Kato S."/>
            <person name="Suzuki K."/>
        </authorList>
    </citation>
    <scope>NUCLEOTIDE SEQUENCE [LARGE SCALE GENOMIC DNA]</scope>
</reference>
<proteinExistence type="predicted"/>
<dbReference type="Gene3D" id="3.10.20.30">
    <property type="match status" value="1"/>
</dbReference>
<dbReference type="Pfam" id="PF01799">
    <property type="entry name" value="Fer2_2"/>
    <property type="match status" value="1"/>
</dbReference>
<dbReference type="PROSITE" id="PS51318">
    <property type="entry name" value="TAT"/>
    <property type="match status" value="1"/>
</dbReference>
<keyword evidence="5" id="KW-0411">Iron-sulfur</keyword>
<dbReference type="PANTHER" id="PTHR44379">
    <property type="entry name" value="OXIDOREDUCTASE WITH IRON-SULFUR SUBUNIT"/>
    <property type="match status" value="1"/>
</dbReference>
<accession>A0A2H5XFM0</accession>
<dbReference type="InterPro" id="IPR051452">
    <property type="entry name" value="Diverse_Oxidoreductases"/>
</dbReference>
<evidence type="ECO:0000313" key="8">
    <source>
        <dbReference type="Proteomes" id="UP000236173"/>
    </source>
</evidence>
<comment type="caution">
    <text evidence="7">The sequence shown here is derived from an EMBL/GenBank/DDBJ whole genome shotgun (WGS) entry which is preliminary data.</text>
</comment>
<dbReference type="FunFam" id="1.10.150.120:FF:000003">
    <property type="entry name" value="Carbon monoxide dehydrogenase, small subunit"/>
    <property type="match status" value="1"/>
</dbReference>
<dbReference type="GO" id="GO:0016491">
    <property type="term" value="F:oxidoreductase activity"/>
    <property type="evidence" value="ECO:0007669"/>
    <property type="project" value="UniProtKB-KW"/>
</dbReference>
<protein>
    <submittedName>
        <fullName evidence="7">Xanthine dehydrogenase YagT iron-sulfur-binding subunit</fullName>
    </submittedName>
</protein>
<dbReference type="PROSITE" id="PS00197">
    <property type="entry name" value="2FE2S_FER_1"/>
    <property type="match status" value="1"/>
</dbReference>
<name>A0A2H5XFM0_9BACT</name>
<dbReference type="AlphaFoldDB" id="A0A2H5XFM0"/>
<dbReference type="EMBL" id="BEHT01000045">
    <property type="protein sequence ID" value="GBC99982.1"/>
    <property type="molecule type" value="Genomic_DNA"/>
</dbReference>
<dbReference type="InterPro" id="IPR002888">
    <property type="entry name" value="2Fe-2S-bd"/>
</dbReference>
<sequence>MAADGKDRKGVSRRDFLRAAGAGAVLTEVLTGCKPATEAEAAPAKLVRIPKAQTVTVTLRVNGRAHKVQVEPRVTLLRVLRNHLHLTGAKEVCDRGECGACTVLLDGKPVYACMMLAVDAEGHEITTVEGLAKGGKLHPVQEAFIEHDAMQCGFCIPGFIMAAAGLLNENKNPTLDEVKVALSGNICRCGVYPRIFAAVLDAAKRMQGGA</sequence>
<keyword evidence="4" id="KW-0408">Iron</keyword>